<organism evidence="1">
    <name type="scientific">marine sediment metagenome</name>
    <dbReference type="NCBI Taxonomy" id="412755"/>
    <lineage>
        <taxon>unclassified sequences</taxon>
        <taxon>metagenomes</taxon>
        <taxon>ecological metagenomes</taxon>
    </lineage>
</organism>
<protein>
    <submittedName>
        <fullName evidence="1">Uncharacterized protein</fullName>
    </submittedName>
</protein>
<comment type="caution">
    <text evidence="1">The sequence shown here is derived from an EMBL/GenBank/DDBJ whole genome shotgun (WGS) entry which is preliminary data.</text>
</comment>
<evidence type="ECO:0000313" key="1">
    <source>
        <dbReference type="EMBL" id="GAI79811.1"/>
    </source>
</evidence>
<name>X1SKW2_9ZZZZ</name>
<sequence length="151" mass="17727">PRPLVSSYPNYAQAKAYLKNFLKHGRRAFIRTKRYAYYQHSPSLRVIVVYVKKNILEVRAYPVDGFCFANIEEALRVEDFRAWLFVYDYRYRSINYITGSQREGIELYKLIKWGIKRKGNLARASYHYSSHPNRALPAPGVIASIHNVITH</sequence>
<dbReference type="AlphaFoldDB" id="X1SKW2"/>
<dbReference type="EMBL" id="BARW01005477">
    <property type="protein sequence ID" value="GAI79811.1"/>
    <property type="molecule type" value="Genomic_DNA"/>
</dbReference>
<gene>
    <name evidence="1" type="ORF">S12H4_11904</name>
</gene>
<proteinExistence type="predicted"/>
<reference evidence="1" key="1">
    <citation type="journal article" date="2014" name="Front. Microbiol.">
        <title>High frequency of phylogenetically diverse reductive dehalogenase-homologous genes in deep subseafloor sedimentary metagenomes.</title>
        <authorList>
            <person name="Kawai M."/>
            <person name="Futagami T."/>
            <person name="Toyoda A."/>
            <person name="Takaki Y."/>
            <person name="Nishi S."/>
            <person name="Hori S."/>
            <person name="Arai W."/>
            <person name="Tsubouchi T."/>
            <person name="Morono Y."/>
            <person name="Uchiyama I."/>
            <person name="Ito T."/>
            <person name="Fujiyama A."/>
            <person name="Inagaki F."/>
            <person name="Takami H."/>
        </authorList>
    </citation>
    <scope>NUCLEOTIDE SEQUENCE</scope>
    <source>
        <strain evidence="1">Expedition CK06-06</strain>
    </source>
</reference>
<accession>X1SKW2</accession>
<feature type="non-terminal residue" evidence="1">
    <location>
        <position position="1"/>
    </location>
</feature>